<evidence type="ECO:0000256" key="14">
    <source>
        <dbReference type="ARBA" id="ARBA00022842"/>
    </source>
</evidence>
<feature type="compositionally biased region" description="Basic and acidic residues" evidence="24">
    <location>
        <begin position="225"/>
        <end position="235"/>
    </location>
</feature>
<dbReference type="Proteomes" id="UP001285441">
    <property type="component" value="Unassembled WGS sequence"/>
</dbReference>
<sequence length="775" mass="87188">MADGHRHLLQPFSIPNPLASQYGGGSNNPAANQYFLNSLLSHFVAETPSPAKSLVPDAQGQNTRGMYGQNHQQQGHNSRLNGAPGRQGLVPMHYNFQQQQTGHPHQAHPQHHQGIQQDHTGHGAGAGMIGHSNFSSGVLANTSPFSGNNMQNGHSTTTRGGQAQQISEHWADQLRLHKDSERAHAAMTEQHQPHYYARLKAPENRGIGGAPLAANSTTLTVDGEDDRRRPWSVEKSTTRQEWHQLDMSGQGLRTLSPALFSYTFLKELYIASNRLTHLPSDIGKLRNLQLLEASHNLLSELPPEIGMCTNLKQLLLFDNQIRELPFELGSLYRLETLGINGNPLNPSIKEELMEHGTKSLINSLLEQAPVPLPPASRQPIVVQEDVSPNLERVKVFSWNILCDKYATSTLYGYTPTGALSWDYRKNRIIQEIRERDADILCLQEIATDVFRDFFSPELAQDDYKGVQWPRPKAKTMSERDAGGVDGCAVFYKASKWILLDKQLLDYANIAINRPDMKNQHDIFNRVMPKDNIGVICLFESRTTGARLIVANTHLAWEPTLADVKLVQTAILMEHVTKLAEKYARWPALKDKRMIQLPSSMAEEGMEPKREMPDPGPSQEYRNNTDIPLLVCGDYNSTRDSSVYELLSRGRVAPNHSDFNKYQYGSFTRDGIEHPFSMRSAYVHLDGTPDELRFTNYVPGFAEVIDYIWYSTNTMEVVELLGPPDQHHLKRVPGFPNYHFPADHIQIMAELVIKARKDSKKIVEPDFGSGSNDRRN</sequence>
<evidence type="ECO:0000256" key="19">
    <source>
        <dbReference type="ARBA" id="ARBA00023475"/>
    </source>
</evidence>
<keyword evidence="27" id="KW-1185">Reference proteome</keyword>
<reference evidence="26" key="2">
    <citation type="submission" date="2023-06" db="EMBL/GenBank/DDBJ databases">
        <authorList>
            <consortium name="Lawrence Berkeley National Laboratory"/>
            <person name="Haridas S."/>
            <person name="Hensen N."/>
            <person name="Bonometti L."/>
            <person name="Westerberg I."/>
            <person name="Brannstrom I.O."/>
            <person name="Guillou S."/>
            <person name="Cros-Aarteil S."/>
            <person name="Calhoun S."/>
            <person name="Kuo A."/>
            <person name="Mondo S."/>
            <person name="Pangilinan J."/>
            <person name="Riley R."/>
            <person name="LaButti K."/>
            <person name="Andreopoulos B."/>
            <person name="Lipzen A."/>
            <person name="Chen C."/>
            <person name="Yanf M."/>
            <person name="Daum C."/>
            <person name="Ng V."/>
            <person name="Clum A."/>
            <person name="Steindorff A."/>
            <person name="Ohm R."/>
            <person name="Martin F."/>
            <person name="Silar P."/>
            <person name="Natvig D."/>
            <person name="Lalanne C."/>
            <person name="Gautier V."/>
            <person name="Ament-velasquez S.L."/>
            <person name="Kruys A."/>
            <person name="Hutchinson M.I."/>
            <person name="Powell A.J."/>
            <person name="Barry K."/>
            <person name="Miller A.N."/>
            <person name="Grigoriev I.V."/>
            <person name="Debuchy R."/>
            <person name="Gladieux P."/>
            <person name="Thoren M.H."/>
            <person name="Johannesson H."/>
        </authorList>
    </citation>
    <scope>NUCLEOTIDE SEQUENCE</scope>
    <source>
        <strain evidence="26">CBS 232.78</strain>
    </source>
</reference>
<keyword evidence="26" id="KW-0255">Endonuclease</keyword>
<feature type="region of interest" description="Disordered" evidence="24">
    <location>
        <begin position="206"/>
        <end position="235"/>
    </location>
</feature>
<evidence type="ECO:0000256" key="9">
    <source>
        <dbReference type="ARBA" id="ARBA00022722"/>
    </source>
</evidence>
<dbReference type="Gene3D" id="3.80.10.10">
    <property type="entry name" value="Ribonuclease Inhibitor"/>
    <property type="match status" value="1"/>
</dbReference>
<evidence type="ECO:0000256" key="17">
    <source>
        <dbReference type="ARBA" id="ARBA00023163"/>
    </source>
</evidence>
<comment type="cofactor">
    <cofactor evidence="2">
        <name>Mg(2+)</name>
        <dbReference type="ChEBI" id="CHEBI:18420"/>
    </cofactor>
</comment>
<keyword evidence="13" id="KW-0269">Exonuclease</keyword>
<dbReference type="InterPro" id="IPR032675">
    <property type="entry name" value="LRR_dom_sf"/>
</dbReference>
<keyword evidence="15" id="KW-0694">RNA-binding</keyword>
<comment type="catalytic activity">
    <reaction evidence="1">
        <text>Exonucleolytic cleavage of poly(A) to 5'-AMP.</text>
        <dbReference type="EC" id="3.1.13.4"/>
    </reaction>
</comment>
<dbReference type="GO" id="GO:0004535">
    <property type="term" value="F:poly(A)-specific ribonuclease activity"/>
    <property type="evidence" value="ECO:0007669"/>
    <property type="project" value="UniProtKB-EC"/>
</dbReference>
<protein>
    <recommendedName>
        <fullName evidence="19">CCR4-Not complex 3'-5'-exoribonuclease subunit Ccr4</fullName>
        <ecNumber evidence="6">3.1.13.4</ecNumber>
    </recommendedName>
    <alternativeName>
        <fullName evidence="20">Carbon catabolite repressor protein 4</fullName>
    </alternativeName>
    <alternativeName>
        <fullName evidence="21">Cytoplasmic deadenylase</fullName>
    </alternativeName>
    <alternativeName>
        <fullName evidence="22">Glucose-repressible alcohol dehydrogenase transcriptional effector</fullName>
    </alternativeName>
</protein>
<keyword evidence="9" id="KW-0540">Nuclease</keyword>
<evidence type="ECO:0000256" key="3">
    <source>
        <dbReference type="ARBA" id="ARBA00004123"/>
    </source>
</evidence>
<keyword evidence="12" id="KW-0378">Hydrolase</keyword>
<dbReference type="GO" id="GO:0004519">
    <property type="term" value="F:endonuclease activity"/>
    <property type="evidence" value="ECO:0007669"/>
    <property type="project" value="UniProtKB-KW"/>
</dbReference>
<accession>A0AAE0N4P3</accession>
<evidence type="ECO:0000256" key="12">
    <source>
        <dbReference type="ARBA" id="ARBA00022801"/>
    </source>
</evidence>
<comment type="caution">
    <text evidence="26">The sequence shown here is derived from an EMBL/GenBank/DDBJ whole genome shotgun (WGS) entry which is preliminary data.</text>
</comment>
<evidence type="ECO:0000256" key="24">
    <source>
        <dbReference type="SAM" id="MobiDB-lite"/>
    </source>
</evidence>
<evidence type="ECO:0000256" key="23">
    <source>
        <dbReference type="ARBA" id="ARBA00045495"/>
    </source>
</evidence>
<dbReference type="InterPro" id="IPR005135">
    <property type="entry name" value="Endo/exonuclease/phosphatase"/>
</dbReference>
<dbReference type="InterPro" id="IPR036691">
    <property type="entry name" value="Endo/exonu/phosph_ase_sf"/>
</dbReference>
<comment type="similarity">
    <text evidence="5">Belongs to the CCR4/nocturin family.</text>
</comment>
<feature type="domain" description="Endonuclease/exonuclease/phosphatase" evidence="25">
    <location>
        <begin position="621"/>
        <end position="726"/>
    </location>
</feature>
<dbReference type="InterPro" id="IPR001611">
    <property type="entry name" value="Leu-rich_rpt"/>
</dbReference>
<evidence type="ECO:0000256" key="4">
    <source>
        <dbReference type="ARBA" id="ARBA00004496"/>
    </source>
</evidence>
<keyword evidence="18" id="KW-0539">Nucleus</keyword>
<dbReference type="AlphaFoldDB" id="A0AAE0N4P3"/>
<evidence type="ECO:0000256" key="13">
    <source>
        <dbReference type="ARBA" id="ARBA00022839"/>
    </source>
</evidence>
<dbReference type="SUPFAM" id="SSF52058">
    <property type="entry name" value="L domain-like"/>
    <property type="match status" value="1"/>
</dbReference>
<dbReference type="Pfam" id="PF03372">
    <property type="entry name" value="Exo_endo_phos"/>
    <property type="match status" value="2"/>
</dbReference>
<evidence type="ECO:0000313" key="26">
    <source>
        <dbReference type="EMBL" id="KAK3370078.1"/>
    </source>
</evidence>
<evidence type="ECO:0000256" key="15">
    <source>
        <dbReference type="ARBA" id="ARBA00022884"/>
    </source>
</evidence>
<evidence type="ECO:0000256" key="7">
    <source>
        <dbReference type="ARBA" id="ARBA00022490"/>
    </source>
</evidence>
<dbReference type="CDD" id="cd09097">
    <property type="entry name" value="Deadenylase_CCR4"/>
    <property type="match status" value="1"/>
</dbReference>
<name>A0AAE0N4P3_9PEZI</name>
<dbReference type="FunFam" id="3.60.10.10:FF:000037">
    <property type="entry name" value="Glucose-repressible alcohol dehydrogenase transcriptional effector"/>
    <property type="match status" value="1"/>
</dbReference>
<dbReference type="FunFam" id="3.80.10.10:FF:000447">
    <property type="entry name" value="Glucose-repressible alcohol dehydrogenase transcriptional effector"/>
    <property type="match status" value="1"/>
</dbReference>
<evidence type="ECO:0000256" key="10">
    <source>
        <dbReference type="ARBA" id="ARBA00022723"/>
    </source>
</evidence>
<reference evidence="26" key="1">
    <citation type="journal article" date="2023" name="Mol. Phylogenet. Evol.">
        <title>Genome-scale phylogeny and comparative genomics of the fungal order Sordariales.</title>
        <authorList>
            <person name="Hensen N."/>
            <person name="Bonometti L."/>
            <person name="Westerberg I."/>
            <person name="Brannstrom I.O."/>
            <person name="Guillou S."/>
            <person name="Cros-Aarteil S."/>
            <person name="Calhoun S."/>
            <person name="Haridas S."/>
            <person name="Kuo A."/>
            <person name="Mondo S."/>
            <person name="Pangilinan J."/>
            <person name="Riley R."/>
            <person name="LaButti K."/>
            <person name="Andreopoulos B."/>
            <person name="Lipzen A."/>
            <person name="Chen C."/>
            <person name="Yan M."/>
            <person name="Daum C."/>
            <person name="Ng V."/>
            <person name="Clum A."/>
            <person name="Steindorff A."/>
            <person name="Ohm R.A."/>
            <person name="Martin F."/>
            <person name="Silar P."/>
            <person name="Natvig D.O."/>
            <person name="Lalanne C."/>
            <person name="Gautier V."/>
            <person name="Ament-Velasquez S.L."/>
            <person name="Kruys A."/>
            <person name="Hutchinson M.I."/>
            <person name="Powell A.J."/>
            <person name="Barry K."/>
            <person name="Miller A.N."/>
            <person name="Grigoriev I.V."/>
            <person name="Debuchy R."/>
            <person name="Gladieux P."/>
            <person name="Hiltunen Thoren M."/>
            <person name="Johannesson H."/>
        </authorList>
    </citation>
    <scope>NUCLEOTIDE SEQUENCE</scope>
    <source>
        <strain evidence="26">CBS 232.78</strain>
    </source>
</reference>
<dbReference type="SMART" id="SM00369">
    <property type="entry name" value="LRR_TYP"/>
    <property type="match status" value="3"/>
</dbReference>
<feature type="region of interest" description="Disordered" evidence="24">
    <location>
        <begin position="102"/>
        <end position="122"/>
    </location>
</feature>
<feature type="domain" description="Endonuclease/exonuclease/phosphatase" evidence="25">
    <location>
        <begin position="397"/>
        <end position="499"/>
    </location>
</feature>
<dbReference type="GO" id="GO:0046872">
    <property type="term" value="F:metal ion binding"/>
    <property type="evidence" value="ECO:0007669"/>
    <property type="project" value="UniProtKB-KW"/>
</dbReference>
<dbReference type="GO" id="GO:0005737">
    <property type="term" value="C:cytoplasm"/>
    <property type="evidence" value="ECO:0007669"/>
    <property type="project" value="UniProtKB-SubCell"/>
</dbReference>
<keyword evidence="8" id="KW-0433">Leucine-rich repeat</keyword>
<dbReference type="GO" id="GO:0005634">
    <property type="term" value="C:nucleus"/>
    <property type="evidence" value="ECO:0007669"/>
    <property type="project" value="UniProtKB-SubCell"/>
</dbReference>
<dbReference type="EC" id="3.1.13.4" evidence="6"/>
<dbReference type="PANTHER" id="PTHR12121:SF100">
    <property type="entry name" value="POLY(A)-SPECIFIC RIBONUCLEASE"/>
    <property type="match status" value="1"/>
</dbReference>
<evidence type="ECO:0000256" key="5">
    <source>
        <dbReference type="ARBA" id="ARBA00010774"/>
    </source>
</evidence>
<dbReference type="GO" id="GO:0003723">
    <property type="term" value="F:RNA binding"/>
    <property type="evidence" value="ECO:0007669"/>
    <property type="project" value="UniProtKB-KW"/>
</dbReference>
<evidence type="ECO:0000256" key="20">
    <source>
        <dbReference type="ARBA" id="ARBA00030493"/>
    </source>
</evidence>
<evidence type="ECO:0000256" key="11">
    <source>
        <dbReference type="ARBA" id="ARBA00022737"/>
    </source>
</evidence>
<evidence type="ECO:0000313" key="27">
    <source>
        <dbReference type="Proteomes" id="UP001285441"/>
    </source>
</evidence>
<dbReference type="Gene3D" id="3.60.10.10">
    <property type="entry name" value="Endonuclease/exonuclease/phosphatase"/>
    <property type="match status" value="1"/>
</dbReference>
<dbReference type="EMBL" id="JAULSW010000009">
    <property type="protein sequence ID" value="KAK3370078.1"/>
    <property type="molecule type" value="Genomic_DNA"/>
</dbReference>
<evidence type="ECO:0000256" key="6">
    <source>
        <dbReference type="ARBA" id="ARBA00012161"/>
    </source>
</evidence>
<evidence type="ECO:0000256" key="18">
    <source>
        <dbReference type="ARBA" id="ARBA00023242"/>
    </source>
</evidence>
<dbReference type="SUPFAM" id="SSF56219">
    <property type="entry name" value="DNase I-like"/>
    <property type="match status" value="1"/>
</dbReference>
<evidence type="ECO:0000256" key="8">
    <source>
        <dbReference type="ARBA" id="ARBA00022614"/>
    </source>
</evidence>
<evidence type="ECO:0000256" key="2">
    <source>
        <dbReference type="ARBA" id="ARBA00001946"/>
    </source>
</evidence>
<feature type="compositionally biased region" description="Polar residues" evidence="24">
    <location>
        <begin position="59"/>
        <end position="80"/>
    </location>
</feature>
<feature type="region of interest" description="Disordered" evidence="24">
    <location>
        <begin position="600"/>
        <end position="620"/>
    </location>
</feature>
<keyword evidence="11" id="KW-0677">Repeat</keyword>
<organism evidence="26 27">
    <name type="scientific">Podospora didyma</name>
    <dbReference type="NCBI Taxonomy" id="330526"/>
    <lineage>
        <taxon>Eukaryota</taxon>
        <taxon>Fungi</taxon>
        <taxon>Dikarya</taxon>
        <taxon>Ascomycota</taxon>
        <taxon>Pezizomycotina</taxon>
        <taxon>Sordariomycetes</taxon>
        <taxon>Sordariomycetidae</taxon>
        <taxon>Sordariales</taxon>
        <taxon>Podosporaceae</taxon>
        <taxon>Podospora</taxon>
    </lineage>
</organism>
<evidence type="ECO:0000256" key="1">
    <source>
        <dbReference type="ARBA" id="ARBA00001663"/>
    </source>
</evidence>
<evidence type="ECO:0000256" key="21">
    <source>
        <dbReference type="ARBA" id="ARBA00031469"/>
    </source>
</evidence>
<comment type="function">
    <text evidence="23">Acts as a catalytic component of the CCR4-NOT core complex, which in the nucleus seems to be a general transcription factor, and in the cytoplasm the major mRNA deadenylase involved in mRNA turnover. Ccr4 has 3'-5' RNase activity with a strong preference for polyadenylated substrates and also low exonuclease activity towards single-stranded DNA.</text>
</comment>
<evidence type="ECO:0000259" key="25">
    <source>
        <dbReference type="Pfam" id="PF03372"/>
    </source>
</evidence>
<evidence type="ECO:0000256" key="22">
    <source>
        <dbReference type="ARBA" id="ARBA00033317"/>
    </source>
</evidence>
<dbReference type="InterPro" id="IPR050410">
    <property type="entry name" value="CCR4/nocturin_mRNA_transcr"/>
</dbReference>
<keyword evidence="10" id="KW-0479">Metal-binding</keyword>
<comment type="subcellular location">
    <subcellularLocation>
        <location evidence="4">Cytoplasm</location>
    </subcellularLocation>
    <subcellularLocation>
        <location evidence="3">Nucleus</location>
    </subcellularLocation>
</comment>
<keyword evidence="16" id="KW-0805">Transcription regulation</keyword>
<feature type="region of interest" description="Disordered" evidence="24">
    <location>
        <begin position="50"/>
        <end position="82"/>
    </location>
</feature>
<keyword evidence="7" id="KW-0963">Cytoplasm</keyword>
<gene>
    <name evidence="26" type="ORF">B0H63DRAFT_306795</name>
</gene>
<dbReference type="PANTHER" id="PTHR12121">
    <property type="entry name" value="CARBON CATABOLITE REPRESSOR PROTEIN 4"/>
    <property type="match status" value="1"/>
</dbReference>
<proteinExistence type="inferred from homology"/>
<evidence type="ECO:0000256" key="16">
    <source>
        <dbReference type="ARBA" id="ARBA00023015"/>
    </source>
</evidence>
<dbReference type="PROSITE" id="PS51450">
    <property type="entry name" value="LRR"/>
    <property type="match status" value="2"/>
</dbReference>
<keyword evidence="14" id="KW-0460">Magnesium</keyword>
<keyword evidence="17" id="KW-0804">Transcription</keyword>
<dbReference type="InterPro" id="IPR003591">
    <property type="entry name" value="Leu-rich_rpt_typical-subtyp"/>
</dbReference>